<gene>
    <name evidence="2" type="ORF">TNCT_726351</name>
</gene>
<evidence type="ECO:0000313" key="3">
    <source>
        <dbReference type="Proteomes" id="UP000887116"/>
    </source>
</evidence>
<proteinExistence type="predicted"/>
<keyword evidence="1" id="KW-1133">Transmembrane helix</keyword>
<dbReference type="AlphaFoldDB" id="A0A8X6HHE9"/>
<keyword evidence="3" id="KW-1185">Reference proteome</keyword>
<sequence length="88" mass="9907">MSLLFSSVSNRKLGAAFISSATCILSHFAFPLFFVLRPQLVSGYYNQINAHPPQDRLLLPLGLQKCGNEILMSLERCMRQEKIVPILI</sequence>
<dbReference type="EMBL" id="BMAO01028125">
    <property type="protein sequence ID" value="GFR22220.1"/>
    <property type="molecule type" value="Genomic_DNA"/>
</dbReference>
<protein>
    <submittedName>
        <fullName evidence="2">Uncharacterized protein</fullName>
    </submittedName>
</protein>
<accession>A0A8X6HHE9</accession>
<organism evidence="2 3">
    <name type="scientific">Trichonephila clavata</name>
    <name type="common">Joro spider</name>
    <name type="synonym">Nephila clavata</name>
    <dbReference type="NCBI Taxonomy" id="2740835"/>
    <lineage>
        <taxon>Eukaryota</taxon>
        <taxon>Metazoa</taxon>
        <taxon>Ecdysozoa</taxon>
        <taxon>Arthropoda</taxon>
        <taxon>Chelicerata</taxon>
        <taxon>Arachnida</taxon>
        <taxon>Araneae</taxon>
        <taxon>Araneomorphae</taxon>
        <taxon>Entelegynae</taxon>
        <taxon>Araneoidea</taxon>
        <taxon>Nephilidae</taxon>
        <taxon>Trichonephila</taxon>
    </lineage>
</organism>
<evidence type="ECO:0000256" key="1">
    <source>
        <dbReference type="SAM" id="Phobius"/>
    </source>
</evidence>
<keyword evidence="1" id="KW-0472">Membrane</keyword>
<comment type="caution">
    <text evidence="2">The sequence shown here is derived from an EMBL/GenBank/DDBJ whole genome shotgun (WGS) entry which is preliminary data.</text>
</comment>
<feature type="transmembrane region" description="Helical" evidence="1">
    <location>
        <begin position="13"/>
        <end position="36"/>
    </location>
</feature>
<dbReference type="Proteomes" id="UP000887116">
    <property type="component" value="Unassembled WGS sequence"/>
</dbReference>
<name>A0A8X6HHE9_TRICU</name>
<keyword evidence="1" id="KW-0812">Transmembrane</keyword>
<reference evidence="2" key="1">
    <citation type="submission" date="2020-07" db="EMBL/GenBank/DDBJ databases">
        <title>Multicomponent nature underlies the extraordinary mechanical properties of spider dragline silk.</title>
        <authorList>
            <person name="Kono N."/>
            <person name="Nakamura H."/>
            <person name="Mori M."/>
            <person name="Yoshida Y."/>
            <person name="Ohtoshi R."/>
            <person name="Malay A.D."/>
            <person name="Moran D.A.P."/>
            <person name="Tomita M."/>
            <person name="Numata K."/>
            <person name="Arakawa K."/>
        </authorList>
    </citation>
    <scope>NUCLEOTIDE SEQUENCE</scope>
</reference>
<evidence type="ECO:0000313" key="2">
    <source>
        <dbReference type="EMBL" id="GFR22220.1"/>
    </source>
</evidence>